<evidence type="ECO:0000256" key="1">
    <source>
        <dbReference type="SAM" id="MobiDB-lite"/>
    </source>
</evidence>
<dbReference type="AlphaFoldDB" id="A0A381WQD9"/>
<dbReference type="Gene3D" id="1.20.150.30">
    <property type="entry name" value="Zincin-like metallopeptidase, N-terminal domain"/>
    <property type="match status" value="1"/>
</dbReference>
<gene>
    <name evidence="2" type="ORF">METZ01_LOCUS107544</name>
</gene>
<accession>A0A381WQD9</accession>
<sequence>VSHDDPPGDDPNDPTPSDPFSGLPFPGDLFRAMGAAGPEGDHGRQIAMSLATGNRSEPNVDPMERIEWERLVRVAELQVADRTGLDVVRGHALTI</sequence>
<feature type="region of interest" description="Disordered" evidence="1">
    <location>
        <begin position="1"/>
        <end position="43"/>
    </location>
</feature>
<dbReference type="InterPro" id="IPR042271">
    <property type="entry name" value="Zinicin_2_N"/>
</dbReference>
<feature type="non-terminal residue" evidence="2">
    <location>
        <position position="1"/>
    </location>
</feature>
<name>A0A381WQD9_9ZZZZ</name>
<reference evidence="2" key="1">
    <citation type="submission" date="2018-05" db="EMBL/GenBank/DDBJ databases">
        <authorList>
            <person name="Lanie J.A."/>
            <person name="Ng W.-L."/>
            <person name="Kazmierczak K.M."/>
            <person name="Andrzejewski T.M."/>
            <person name="Davidsen T.M."/>
            <person name="Wayne K.J."/>
            <person name="Tettelin H."/>
            <person name="Glass J.I."/>
            <person name="Rusch D."/>
            <person name="Podicherti R."/>
            <person name="Tsui H.-C.T."/>
            <person name="Winkler M.E."/>
        </authorList>
    </citation>
    <scope>NUCLEOTIDE SEQUENCE</scope>
</reference>
<proteinExistence type="predicted"/>
<protein>
    <submittedName>
        <fullName evidence="2">Uncharacterized protein</fullName>
    </submittedName>
</protein>
<organism evidence="2">
    <name type="scientific">marine metagenome</name>
    <dbReference type="NCBI Taxonomy" id="408172"/>
    <lineage>
        <taxon>unclassified sequences</taxon>
        <taxon>metagenomes</taxon>
        <taxon>ecological metagenomes</taxon>
    </lineage>
</organism>
<feature type="non-terminal residue" evidence="2">
    <location>
        <position position="95"/>
    </location>
</feature>
<dbReference type="EMBL" id="UINC01012533">
    <property type="protein sequence ID" value="SVA54690.1"/>
    <property type="molecule type" value="Genomic_DNA"/>
</dbReference>
<evidence type="ECO:0000313" key="2">
    <source>
        <dbReference type="EMBL" id="SVA54690.1"/>
    </source>
</evidence>